<gene>
    <name evidence="1" type="ORF">L829_2023</name>
</gene>
<comment type="caution">
    <text evidence="1">The sequence shown here is derived from an EMBL/GenBank/DDBJ whole genome shotgun (WGS) entry which is preliminary data.</text>
</comment>
<protein>
    <submittedName>
        <fullName evidence="1">Uncharacterized protein</fullName>
    </submittedName>
</protein>
<dbReference type="AlphaFoldDB" id="A0A829PHF6"/>
<organism evidence="1 2">
    <name type="scientific">Mycobacteroides abscessus MAB_030201_1075</name>
    <dbReference type="NCBI Taxonomy" id="1335410"/>
    <lineage>
        <taxon>Bacteria</taxon>
        <taxon>Bacillati</taxon>
        <taxon>Actinomycetota</taxon>
        <taxon>Actinomycetes</taxon>
        <taxon>Mycobacteriales</taxon>
        <taxon>Mycobacteriaceae</taxon>
        <taxon>Mycobacteroides</taxon>
        <taxon>Mycobacteroides abscessus</taxon>
    </lineage>
</organism>
<evidence type="ECO:0000313" key="1">
    <source>
        <dbReference type="EMBL" id="ETZ88464.1"/>
    </source>
</evidence>
<name>A0A829PHF6_9MYCO</name>
<evidence type="ECO:0000313" key="2">
    <source>
        <dbReference type="Proteomes" id="UP000019854"/>
    </source>
</evidence>
<accession>A0A829PHF6</accession>
<reference evidence="1 2" key="1">
    <citation type="submission" date="2014-01" db="EMBL/GenBank/DDBJ databases">
        <authorList>
            <person name="Zelazny A."/>
            <person name="Olivier K."/>
            <person name="Sampaio E.P."/>
            <person name="Holland S.M."/>
            <person name="Tallon L.J."/>
            <person name="Sadzewicz L.K."/>
            <person name="Sengamalay N."/>
            <person name="Fraser C.M."/>
            <person name="Hine E."/>
            <person name="Shefchek K.A."/>
            <person name="Das S.P."/>
            <person name="Shallom S.J."/>
            <person name="Agrawal S."/>
            <person name="Tettelin H."/>
        </authorList>
    </citation>
    <scope>NUCLEOTIDE SEQUENCE [LARGE SCALE GENOMIC DNA]</scope>
    <source>
        <strain evidence="1 2">MAB_030201_1075</strain>
    </source>
</reference>
<dbReference type="EMBL" id="JAOX01000001">
    <property type="protein sequence ID" value="ETZ88464.1"/>
    <property type="molecule type" value="Genomic_DNA"/>
</dbReference>
<sequence>MDTRPAVHLGWILPRHHGHPRHSHDRSRWLRRPLPLALHASGSSPARHRV</sequence>
<dbReference type="Proteomes" id="UP000019854">
    <property type="component" value="Unassembled WGS sequence"/>
</dbReference>
<proteinExistence type="predicted"/>